<evidence type="ECO:0000256" key="1">
    <source>
        <dbReference type="SAM" id="MobiDB-lite"/>
    </source>
</evidence>
<evidence type="ECO:0000313" key="2">
    <source>
        <dbReference type="EMBL" id="KAH6690348.1"/>
    </source>
</evidence>
<name>A0A9P8VFP1_9PEZI</name>
<dbReference type="EMBL" id="JAGSXJ010000006">
    <property type="protein sequence ID" value="KAH6690348.1"/>
    <property type="molecule type" value="Genomic_DNA"/>
</dbReference>
<feature type="region of interest" description="Disordered" evidence="1">
    <location>
        <begin position="125"/>
        <end position="166"/>
    </location>
</feature>
<proteinExistence type="predicted"/>
<keyword evidence="3" id="KW-1185">Reference proteome</keyword>
<protein>
    <submittedName>
        <fullName evidence="2">Uncharacterized protein</fullName>
    </submittedName>
</protein>
<reference evidence="2" key="1">
    <citation type="journal article" date="2021" name="Nat. Commun.">
        <title>Genetic determinants of endophytism in the Arabidopsis root mycobiome.</title>
        <authorList>
            <person name="Mesny F."/>
            <person name="Miyauchi S."/>
            <person name="Thiergart T."/>
            <person name="Pickel B."/>
            <person name="Atanasova L."/>
            <person name="Karlsson M."/>
            <person name="Huettel B."/>
            <person name="Barry K.W."/>
            <person name="Haridas S."/>
            <person name="Chen C."/>
            <person name="Bauer D."/>
            <person name="Andreopoulos W."/>
            <person name="Pangilinan J."/>
            <person name="LaButti K."/>
            <person name="Riley R."/>
            <person name="Lipzen A."/>
            <person name="Clum A."/>
            <person name="Drula E."/>
            <person name="Henrissat B."/>
            <person name="Kohler A."/>
            <person name="Grigoriev I.V."/>
            <person name="Martin F.M."/>
            <person name="Hacquard S."/>
        </authorList>
    </citation>
    <scope>NUCLEOTIDE SEQUENCE</scope>
    <source>
        <strain evidence="2">MPI-SDFR-AT-0117</strain>
    </source>
</reference>
<feature type="compositionally biased region" description="Basic residues" evidence="1">
    <location>
        <begin position="137"/>
        <end position="147"/>
    </location>
</feature>
<accession>A0A9P8VFP1</accession>
<dbReference type="Proteomes" id="UP000770015">
    <property type="component" value="Unassembled WGS sequence"/>
</dbReference>
<comment type="caution">
    <text evidence="2">The sequence shown here is derived from an EMBL/GenBank/DDBJ whole genome shotgun (WGS) entry which is preliminary data.</text>
</comment>
<feature type="compositionally biased region" description="Low complexity" evidence="1">
    <location>
        <begin position="148"/>
        <end position="157"/>
    </location>
</feature>
<dbReference type="AlphaFoldDB" id="A0A9P8VFP1"/>
<evidence type="ECO:0000313" key="3">
    <source>
        <dbReference type="Proteomes" id="UP000770015"/>
    </source>
</evidence>
<organism evidence="2 3">
    <name type="scientific">Plectosphaerella plurivora</name>
    <dbReference type="NCBI Taxonomy" id="936078"/>
    <lineage>
        <taxon>Eukaryota</taxon>
        <taxon>Fungi</taxon>
        <taxon>Dikarya</taxon>
        <taxon>Ascomycota</taxon>
        <taxon>Pezizomycotina</taxon>
        <taxon>Sordariomycetes</taxon>
        <taxon>Hypocreomycetidae</taxon>
        <taxon>Glomerellales</taxon>
        <taxon>Plectosphaerellaceae</taxon>
        <taxon>Plectosphaerella</taxon>
    </lineage>
</organism>
<gene>
    <name evidence="2" type="ORF">F5X68DRAFT_69280</name>
</gene>
<sequence>MGSAAIILAGLPPSSATHRRPRPAEYPWTALAWSRPLTPGVRLQEPTVARIALSLNMAGQACLQEGRAAPSLALLDSRSAPGWPMLAPWMKREVHQLRCASPRSSSPFATALTWLSLWLPSSTRRSTPTLMTPRSRLGGRHGPRRGSPRSGGPMSMRPPRRRREEV</sequence>